<proteinExistence type="predicted"/>
<evidence type="ECO:0000256" key="1">
    <source>
        <dbReference type="ARBA" id="ARBA00004123"/>
    </source>
</evidence>
<keyword evidence="3" id="KW-0238">DNA-binding</keyword>
<evidence type="ECO:0000313" key="8">
    <source>
        <dbReference type="Proteomes" id="UP000682877"/>
    </source>
</evidence>
<dbReference type="Proteomes" id="UP000682877">
    <property type="component" value="Chromosome 8"/>
</dbReference>
<dbReference type="FunFam" id="3.40.1810.10:FF:000023">
    <property type="entry name" value="MADS-box protein-like"/>
    <property type="match status" value="2"/>
</dbReference>
<sequence length="589" mass="65842">MVKKGGTKRKIAIEMIQKSDYLRVTCTKRREGLFSKASQLCLLSDAQIAILATPPSSESNVSFYSFGHSSVDTVVSSFLSGQRPVPVQEDTKETREDVGICLSRKNLGLGFWWNNESLNKSENPQEISDAIDSMWTLLSNLKELSAEEALVNDHKDLKKNEKSHVVLQHGTQDQTLNLKSNSSAICYVPDELPANFNEIVGILPNSLIMLENKKSQIEESLAVVKIEKIRMVKKGGTKRKIAIEMIQKRDSLRVTCTKRREGLFSKASQLCLLSGAQIAILATPPSSESNVSFYSFGHSSVDGVVSSFLSGQRPVSAPVPEDNKEMREDVGVCLTRKNLGLGFWWNNESLARSENPQELSDAIDSMWTLLSSLKELRAEEAFVNDHEDLKKNEKSDVVLHHATEDDQPLNLQSTSAIGCIPDDLPQKFNEITQEPDQTLDIQSSSSEICCVPDESPATFNEITEEQDQILSICESFCVTDNNNNTNNALPEVNLDYDQDMDIDQLIDFDTPFESSLDDWFSENTHQETTTASLLTNSEADDDHVSVDPNLFSDFEGLEDGDFFFQRCLDDDDRRFSVFFHDFANTIAAL</sequence>
<dbReference type="CDD" id="cd00266">
    <property type="entry name" value="MADS_SRF_like"/>
    <property type="match status" value="2"/>
</dbReference>
<dbReference type="AlphaFoldDB" id="A0A8S2B3D2"/>
<dbReference type="GO" id="GO:0045944">
    <property type="term" value="P:positive regulation of transcription by RNA polymerase II"/>
    <property type="evidence" value="ECO:0007669"/>
    <property type="project" value="InterPro"/>
</dbReference>
<evidence type="ECO:0000256" key="5">
    <source>
        <dbReference type="ARBA" id="ARBA00023242"/>
    </source>
</evidence>
<evidence type="ECO:0000256" key="2">
    <source>
        <dbReference type="ARBA" id="ARBA00023015"/>
    </source>
</evidence>
<dbReference type="GO" id="GO:0046983">
    <property type="term" value="F:protein dimerization activity"/>
    <property type="evidence" value="ECO:0007669"/>
    <property type="project" value="InterPro"/>
</dbReference>
<keyword evidence="8" id="KW-1185">Reference proteome</keyword>
<keyword evidence="2" id="KW-0805">Transcription regulation</keyword>
<organism evidence="7 8">
    <name type="scientific">Arabidopsis arenosa</name>
    <name type="common">Sand rock-cress</name>
    <name type="synonym">Cardaminopsis arenosa</name>
    <dbReference type="NCBI Taxonomy" id="38785"/>
    <lineage>
        <taxon>Eukaryota</taxon>
        <taxon>Viridiplantae</taxon>
        <taxon>Streptophyta</taxon>
        <taxon>Embryophyta</taxon>
        <taxon>Tracheophyta</taxon>
        <taxon>Spermatophyta</taxon>
        <taxon>Magnoliopsida</taxon>
        <taxon>eudicotyledons</taxon>
        <taxon>Gunneridae</taxon>
        <taxon>Pentapetalae</taxon>
        <taxon>rosids</taxon>
        <taxon>malvids</taxon>
        <taxon>Brassicales</taxon>
        <taxon>Brassicaceae</taxon>
        <taxon>Camelineae</taxon>
        <taxon>Arabidopsis</taxon>
    </lineage>
</organism>
<evidence type="ECO:0000256" key="3">
    <source>
        <dbReference type="ARBA" id="ARBA00023125"/>
    </source>
</evidence>
<dbReference type="PROSITE" id="PS50066">
    <property type="entry name" value="MADS_BOX_2"/>
    <property type="match status" value="2"/>
</dbReference>
<gene>
    <name evidence="7" type="ORF">AARE701A_LOCUS21044</name>
</gene>
<reference evidence="7" key="1">
    <citation type="submission" date="2021-01" db="EMBL/GenBank/DDBJ databases">
        <authorList>
            <person name="Bezrukov I."/>
        </authorList>
    </citation>
    <scope>NUCLEOTIDE SEQUENCE</scope>
</reference>
<feature type="domain" description="MADS-box" evidence="6">
    <location>
        <begin position="6"/>
        <end position="51"/>
    </location>
</feature>
<dbReference type="GO" id="GO:0000978">
    <property type="term" value="F:RNA polymerase II cis-regulatory region sequence-specific DNA binding"/>
    <property type="evidence" value="ECO:0007669"/>
    <property type="project" value="TreeGrafter"/>
</dbReference>
<dbReference type="InterPro" id="IPR036879">
    <property type="entry name" value="TF_MADSbox_sf"/>
</dbReference>
<keyword evidence="4" id="KW-0804">Transcription</keyword>
<evidence type="ECO:0000259" key="6">
    <source>
        <dbReference type="PROSITE" id="PS50066"/>
    </source>
</evidence>
<dbReference type="GO" id="GO:0005634">
    <property type="term" value="C:nucleus"/>
    <property type="evidence" value="ECO:0007669"/>
    <property type="project" value="UniProtKB-SubCell"/>
</dbReference>
<protein>
    <recommendedName>
        <fullName evidence="6">MADS-box domain-containing protein</fullName>
    </recommendedName>
</protein>
<dbReference type="Gene3D" id="3.40.1810.10">
    <property type="entry name" value="Transcription factor, MADS-box"/>
    <property type="match status" value="2"/>
</dbReference>
<dbReference type="GO" id="GO:0000981">
    <property type="term" value="F:DNA-binding transcription factor activity, RNA polymerase II-specific"/>
    <property type="evidence" value="ECO:0007669"/>
    <property type="project" value="InterPro"/>
</dbReference>
<dbReference type="InterPro" id="IPR002100">
    <property type="entry name" value="TF_MADSbox"/>
</dbReference>
<dbReference type="PANTHER" id="PTHR11945:SF702">
    <property type="entry name" value="AGAMOUS-LIKE 83-RELATED"/>
    <property type="match status" value="1"/>
</dbReference>
<evidence type="ECO:0000313" key="7">
    <source>
        <dbReference type="EMBL" id="CAE6230786.1"/>
    </source>
</evidence>
<keyword evidence="5" id="KW-0539">Nucleus</keyword>
<name>A0A8S2B3D2_ARAAE</name>
<dbReference type="InterPro" id="IPR033897">
    <property type="entry name" value="SRF-like_MADS-box"/>
</dbReference>
<dbReference type="SUPFAM" id="SSF55455">
    <property type="entry name" value="SRF-like"/>
    <property type="match status" value="2"/>
</dbReference>
<dbReference type="SMART" id="SM00432">
    <property type="entry name" value="MADS"/>
    <property type="match status" value="2"/>
</dbReference>
<feature type="domain" description="MADS-box" evidence="6">
    <location>
        <begin position="236"/>
        <end position="281"/>
    </location>
</feature>
<evidence type="ECO:0000256" key="4">
    <source>
        <dbReference type="ARBA" id="ARBA00023163"/>
    </source>
</evidence>
<accession>A0A8S2B3D2</accession>
<comment type="subcellular location">
    <subcellularLocation>
        <location evidence="1">Nucleus</location>
    </subcellularLocation>
</comment>
<dbReference type="Pfam" id="PF00319">
    <property type="entry name" value="SRF-TF"/>
    <property type="match status" value="2"/>
</dbReference>
<dbReference type="EMBL" id="LR999458">
    <property type="protein sequence ID" value="CAE6230786.1"/>
    <property type="molecule type" value="Genomic_DNA"/>
</dbReference>
<dbReference type="PANTHER" id="PTHR11945">
    <property type="entry name" value="MADS BOX PROTEIN"/>
    <property type="match status" value="1"/>
</dbReference>